<reference evidence="2" key="1">
    <citation type="submission" date="2022-08" db="UniProtKB">
        <authorList>
            <consortium name="EnsemblMetazoa"/>
        </authorList>
    </citation>
    <scope>IDENTIFICATION</scope>
    <source>
        <strain evidence="2">05x7-T-G4-1.051#20</strain>
    </source>
</reference>
<protein>
    <submittedName>
        <fullName evidence="2">Uncharacterized protein</fullName>
    </submittedName>
</protein>
<feature type="coiled-coil region" evidence="1">
    <location>
        <begin position="147"/>
        <end position="174"/>
    </location>
</feature>
<evidence type="ECO:0000313" key="2">
    <source>
        <dbReference type="EnsemblMetazoa" id="G19703.3:cds"/>
    </source>
</evidence>
<evidence type="ECO:0000256" key="1">
    <source>
        <dbReference type="SAM" id="Coils"/>
    </source>
</evidence>
<dbReference type="RefSeq" id="XP_011416285.3">
    <property type="nucleotide sequence ID" value="XM_011417983.4"/>
</dbReference>
<dbReference type="EnsemblMetazoa" id="G19703.2">
    <property type="protein sequence ID" value="G19703.2:cds"/>
    <property type="gene ID" value="G19703"/>
</dbReference>
<dbReference type="EnsemblMetazoa" id="G19703.3">
    <property type="protein sequence ID" value="G19703.3:cds"/>
    <property type="gene ID" value="G19703"/>
</dbReference>
<sequence>MADVEHNPSKRKIWVQLKRLDLDEQGMELSDEDDHRVIQSIHLRDKDHSDEVKGRLCEAFQIDEEGVVFKLRNHRGSLIPIKRNIPVNSKSVPYILEVVKFHQNVTPKAKSVKISNQTQTMKKRIEDILRRVENIESVTPGLDIRRNERVGTEIRELENKLVFLQRRLNEAEISQWRGMFRKNPLW</sequence>
<organism evidence="2 3">
    <name type="scientific">Magallana gigas</name>
    <name type="common">Pacific oyster</name>
    <name type="synonym">Crassostrea gigas</name>
    <dbReference type="NCBI Taxonomy" id="29159"/>
    <lineage>
        <taxon>Eukaryota</taxon>
        <taxon>Metazoa</taxon>
        <taxon>Spiralia</taxon>
        <taxon>Lophotrochozoa</taxon>
        <taxon>Mollusca</taxon>
        <taxon>Bivalvia</taxon>
        <taxon>Autobranchia</taxon>
        <taxon>Pteriomorphia</taxon>
        <taxon>Ostreida</taxon>
        <taxon>Ostreoidea</taxon>
        <taxon>Ostreidae</taxon>
        <taxon>Magallana</taxon>
    </lineage>
</organism>
<dbReference type="Proteomes" id="UP000005408">
    <property type="component" value="Unassembled WGS sequence"/>
</dbReference>
<name>A0A8W8JPP4_MAGGI</name>
<dbReference type="KEGG" id="crg:105320166"/>
<keyword evidence="1" id="KW-0175">Coiled coil</keyword>
<accession>A0A8W8JPP4</accession>
<keyword evidence="3" id="KW-1185">Reference proteome</keyword>
<dbReference type="AlphaFoldDB" id="A0A8W8JPP4"/>
<dbReference type="EnsemblMetazoa" id="G19703.1">
    <property type="protein sequence ID" value="G19703.1:cds"/>
    <property type="gene ID" value="G19703"/>
</dbReference>
<dbReference type="OrthoDB" id="7659889at2759"/>
<evidence type="ECO:0000313" key="3">
    <source>
        <dbReference type="Proteomes" id="UP000005408"/>
    </source>
</evidence>
<proteinExistence type="predicted"/>
<dbReference type="GeneID" id="105320166"/>